<keyword evidence="3" id="KW-1185">Reference proteome</keyword>
<protein>
    <submittedName>
        <fullName evidence="2">Uncharacterized protein</fullName>
    </submittedName>
</protein>
<feature type="chain" id="PRO_5021319215" evidence="1">
    <location>
        <begin position="18"/>
        <end position="112"/>
    </location>
</feature>
<dbReference type="EMBL" id="BJLH01000011">
    <property type="protein sequence ID" value="GEA61314.1"/>
    <property type="molecule type" value="Genomic_DNA"/>
</dbReference>
<gene>
    <name evidence="2" type="ORF">VCO01S_25070</name>
</gene>
<organism evidence="2 3">
    <name type="scientific">Vibrio comitans NBRC 102076</name>
    <dbReference type="NCBI Taxonomy" id="1219078"/>
    <lineage>
        <taxon>Bacteria</taxon>
        <taxon>Pseudomonadati</taxon>
        <taxon>Pseudomonadota</taxon>
        <taxon>Gammaproteobacteria</taxon>
        <taxon>Vibrionales</taxon>
        <taxon>Vibrionaceae</taxon>
        <taxon>Vibrio</taxon>
    </lineage>
</organism>
<feature type="signal peptide" evidence="1">
    <location>
        <begin position="1"/>
        <end position="17"/>
    </location>
</feature>
<dbReference type="OrthoDB" id="5876173at2"/>
<name>A0A4Y3IR09_9VIBR</name>
<comment type="caution">
    <text evidence="2">The sequence shown here is derived from an EMBL/GenBank/DDBJ whole genome shotgun (WGS) entry which is preliminary data.</text>
</comment>
<evidence type="ECO:0000313" key="3">
    <source>
        <dbReference type="Proteomes" id="UP000318242"/>
    </source>
</evidence>
<dbReference type="AlphaFoldDB" id="A0A4Y3IR09"/>
<dbReference type="Proteomes" id="UP000318242">
    <property type="component" value="Unassembled WGS sequence"/>
</dbReference>
<dbReference type="RefSeq" id="WP_141271695.1">
    <property type="nucleotide sequence ID" value="NZ_BJLH01000011.1"/>
</dbReference>
<reference evidence="2 3" key="1">
    <citation type="submission" date="2019-06" db="EMBL/GenBank/DDBJ databases">
        <title>Whole genome shotgun sequence of Vibrio comitans NBRC 102076.</title>
        <authorList>
            <person name="Hosoyama A."/>
            <person name="Uohara A."/>
            <person name="Ohji S."/>
            <person name="Ichikawa N."/>
        </authorList>
    </citation>
    <scope>NUCLEOTIDE SEQUENCE [LARGE SCALE GENOMIC DNA]</scope>
    <source>
        <strain evidence="2 3">NBRC 102076</strain>
    </source>
</reference>
<proteinExistence type="predicted"/>
<evidence type="ECO:0000256" key="1">
    <source>
        <dbReference type="SAM" id="SignalP"/>
    </source>
</evidence>
<keyword evidence="1" id="KW-0732">Signal</keyword>
<sequence length="112" mass="13146">MMLFMYSMLAVSSMSLAVRLALKKPVVVEDKATLEIKSYLKETSHWADEARNAQRSYQRLHAEYMQKAADFERLSPAQKNANRVALNELKQHVEQRRLRVQKAQTRYQELAY</sequence>
<evidence type="ECO:0000313" key="2">
    <source>
        <dbReference type="EMBL" id="GEA61314.1"/>
    </source>
</evidence>
<accession>A0A4Y3IR09</accession>